<organism evidence="1 2">
    <name type="scientific">Coniosporium uncinatum</name>
    <dbReference type="NCBI Taxonomy" id="93489"/>
    <lineage>
        <taxon>Eukaryota</taxon>
        <taxon>Fungi</taxon>
        <taxon>Dikarya</taxon>
        <taxon>Ascomycota</taxon>
        <taxon>Pezizomycotina</taxon>
        <taxon>Dothideomycetes</taxon>
        <taxon>Dothideomycetes incertae sedis</taxon>
        <taxon>Coniosporium</taxon>
    </lineage>
</organism>
<keyword evidence="2" id="KW-1185">Reference proteome</keyword>
<name>A0ACC3DMB5_9PEZI</name>
<evidence type="ECO:0000313" key="2">
    <source>
        <dbReference type="Proteomes" id="UP001186974"/>
    </source>
</evidence>
<proteinExistence type="predicted"/>
<dbReference type="Proteomes" id="UP001186974">
    <property type="component" value="Unassembled WGS sequence"/>
</dbReference>
<accession>A0ACC3DMB5</accession>
<sequence length="580" mass="63493">MADEQQAQPSLTPVARPLSLIPVGLKEAALDSPTFRSTAVHFSEQIDIIEKWLDGYVRSASKLASEVTALENLVNTCLANAVPPQQVSEAVLDHDYTVLALRKYGEGARDFWSYNLRGMKKVESTVVEPIRNFLQKDLRDLKEARRTLERTQREFDNVIARYLGQSKTKEASSLREDAFQVHEARKLYLKASMDFSTMAPQVRATLDKLLVRIFSDQWREMKTSREAVANTFSKAGSEIDRVRGWSREMDNGERVFKRELQAARKQLEDTAEASARPSRELDDYNASTVPYIGQMPTSKAQGPSKTAAERGEKQGWLFQKSVSGKPARTVWIRRWYYVKNGIFGWLAQGLRSGAVEESEKTGVLLCGVRPAFSEERRFCFEVKTKDSTLVVQAETQAELTEWISAFDNAKKKALEDPASTEAMTSGPNGSSDMAFAISPPVAPEFAAKIGETHAREGSDEPGVDRASTLPLSGAEGPGSLASRSSIDVTGRKSFADGERGEFSGREHAARIIQKLDLHRKSPAGAQPSGSTSGSQSGIASLISASHNVLPLSPVVPPGMPIEAKPATNTAPPSSSLAPST</sequence>
<evidence type="ECO:0000313" key="1">
    <source>
        <dbReference type="EMBL" id="KAK3077727.1"/>
    </source>
</evidence>
<dbReference type="EMBL" id="JAWDJW010002565">
    <property type="protein sequence ID" value="KAK3077727.1"/>
    <property type="molecule type" value="Genomic_DNA"/>
</dbReference>
<reference evidence="1" key="1">
    <citation type="submission" date="2024-09" db="EMBL/GenBank/DDBJ databases">
        <title>Black Yeasts Isolated from many extreme environments.</title>
        <authorList>
            <person name="Coleine C."/>
            <person name="Stajich J.E."/>
            <person name="Selbmann L."/>
        </authorList>
    </citation>
    <scope>NUCLEOTIDE SEQUENCE</scope>
    <source>
        <strain evidence="1">CCFEE 5737</strain>
    </source>
</reference>
<comment type="caution">
    <text evidence="1">The sequence shown here is derived from an EMBL/GenBank/DDBJ whole genome shotgun (WGS) entry which is preliminary data.</text>
</comment>
<protein>
    <submittedName>
        <fullName evidence="1">Uncharacterized protein</fullName>
    </submittedName>
</protein>
<feature type="non-terminal residue" evidence="1">
    <location>
        <position position="580"/>
    </location>
</feature>
<gene>
    <name evidence="1" type="ORF">LTS18_009473</name>
</gene>